<dbReference type="PANTHER" id="PTHR42647:SF50">
    <property type="entry name" value="BOI-RELATED E3 UBIQUITIN-PROTEIN LIGASE 1-LIKE ISOFORM X1"/>
    <property type="match status" value="1"/>
</dbReference>
<dbReference type="CDD" id="cd16649">
    <property type="entry name" value="mRING-HC-C3HC5_CGRF1-like"/>
    <property type="match status" value="1"/>
</dbReference>
<dbReference type="Pfam" id="PF13920">
    <property type="entry name" value="zf-C3HC4_3"/>
    <property type="match status" value="1"/>
</dbReference>
<dbReference type="PANTHER" id="PTHR42647">
    <property type="entry name" value="SBP (S-RIBONUCLEASE BINDING PROTEIN) FAMILY PROTEIN"/>
    <property type="match status" value="1"/>
</dbReference>
<keyword evidence="3" id="KW-0862">Zinc</keyword>
<evidence type="ECO:0000256" key="3">
    <source>
        <dbReference type="ARBA" id="ARBA00022833"/>
    </source>
</evidence>
<dbReference type="AlphaFoldDB" id="W9QDU6"/>
<evidence type="ECO:0000256" key="2">
    <source>
        <dbReference type="ARBA" id="ARBA00022771"/>
    </source>
</evidence>
<protein>
    <submittedName>
        <fullName evidence="7">Baculoviral IAP repeat-containing protein 3</fullName>
    </submittedName>
</protein>
<evidence type="ECO:0000256" key="5">
    <source>
        <dbReference type="SAM" id="Coils"/>
    </source>
</evidence>
<dbReference type="Proteomes" id="UP000030645">
    <property type="component" value="Unassembled WGS sequence"/>
</dbReference>
<dbReference type="EMBL" id="KE343444">
    <property type="protein sequence ID" value="EXB29619.1"/>
    <property type="molecule type" value="Genomic_DNA"/>
</dbReference>
<reference evidence="8" key="1">
    <citation type="submission" date="2013-01" db="EMBL/GenBank/DDBJ databases">
        <title>Draft Genome Sequence of a Mulberry Tree, Morus notabilis C.K. Schneid.</title>
        <authorList>
            <person name="He N."/>
            <person name="Zhao S."/>
        </authorList>
    </citation>
    <scope>NUCLEOTIDE SEQUENCE</scope>
</reference>
<feature type="coiled-coil region" evidence="5">
    <location>
        <begin position="182"/>
        <end position="216"/>
    </location>
</feature>
<dbReference type="FunFam" id="3.30.40.10:FF:000239">
    <property type="entry name" value="probable BOI-related E3 ubiquitin-protein ligase 2"/>
    <property type="match status" value="1"/>
</dbReference>
<dbReference type="InterPro" id="IPR001841">
    <property type="entry name" value="Znf_RING"/>
</dbReference>
<gene>
    <name evidence="7" type="ORF">L484_003465</name>
</gene>
<sequence length="335" mass="37445">MFGGDNIDSSPVFSAFVEENRLQYDANAFPQLQLFGELPGVCGVGHTNHMANKHTTATCNPNHRTGVEESIFIQQKHLISLNNYLHQDTAGQSGSILNPNAVSTGLKLSYEEEEHNSSVTSASENLQAVLPVISSLSDNLKIEFDRQREEFDHYIKVQEEKVLKGVTELRQRQTVSFLNAIEKGVNRKLNEKEIELENMKCKNKELIERIKQVSVEVQSWHYKTKYNESVVTFLKSNLQQVMAQGAIHGKEGCGDSEVDDAASYTNANRLSIIDVPGSSVFTKKPINCRACKVREVSVLLLPCRHLCLCKDCEGFIDICPVCSVMKTATVQVYMS</sequence>
<dbReference type="Gene3D" id="3.30.40.10">
    <property type="entry name" value="Zinc/RING finger domain, C3HC4 (zinc finger)"/>
    <property type="match status" value="1"/>
</dbReference>
<name>W9QDU6_9ROSA</name>
<dbReference type="GO" id="GO:0008270">
    <property type="term" value="F:zinc ion binding"/>
    <property type="evidence" value="ECO:0007669"/>
    <property type="project" value="UniProtKB-KW"/>
</dbReference>
<keyword evidence="1" id="KW-0479">Metal-binding</keyword>
<dbReference type="PIRSF" id="PIRSF036836">
    <property type="entry name" value="RNase_bind_SBP1"/>
    <property type="match status" value="1"/>
</dbReference>
<keyword evidence="2 4" id="KW-0863">Zinc-finger</keyword>
<accession>W9QDU6</accession>
<organism evidence="7 8">
    <name type="scientific">Morus notabilis</name>
    <dbReference type="NCBI Taxonomy" id="981085"/>
    <lineage>
        <taxon>Eukaryota</taxon>
        <taxon>Viridiplantae</taxon>
        <taxon>Streptophyta</taxon>
        <taxon>Embryophyta</taxon>
        <taxon>Tracheophyta</taxon>
        <taxon>Spermatophyta</taxon>
        <taxon>Magnoliopsida</taxon>
        <taxon>eudicotyledons</taxon>
        <taxon>Gunneridae</taxon>
        <taxon>Pentapetalae</taxon>
        <taxon>rosids</taxon>
        <taxon>fabids</taxon>
        <taxon>Rosales</taxon>
        <taxon>Moraceae</taxon>
        <taxon>Moreae</taxon>
        <taxon>Morus</taxon>
    </lineage>
</organism>
<keyword evidence="5" id="KW-0175">Coiled coil</keyword>
<dbReference type="GO" id="GO:0004842">
    <property type="term" value="F:ubiquitin-protein transferase activity"/>
    <property type="evidence" value="ECO:0007669"/>
    <property type="project" value="TreeGrafter"/>
</dbReference>
<evidence type="ECO:0000259" key="6">
    <source>
        <dbReference type="PROSITE" id="PS50089"/>
    </source>
</evidence>
<dbReference type="eggNOG" id="KOG1100">
    <property type="taxonomic scope" value="Eukaryota"/>
</dbReference>
<dbReference type="PROSITE" id="PS50089">
    <property type="entry name" value="ZF_RING_2"/>
    <property type="match status" value="1"/>
</dbReference>
<dbReference type="InterPro" id="IPR013083">
    <property type="entry name" value="Znf_RING/FYVE/PHD"/>
</dbReference>
<evidence type="ECO:0000313" key="7">
    <source>
        <dbReference type="EMBL" id="EXB29619.1"/>
    </source>
</evidence>
<feature type="domain" description="RING-type" evidence="6">
    <location>
        <begin position="288"/>
        <end position="323"/>
    </location>
</feature>
<evidence type="ECO:0000313" key="8">
    <source>
        <dbReference type="Proteomes" id="UP000030645"/>
    </source>
</evidence>
<keyword evidence="8" id="KW-1185">Reference proteome</keyword>
<evidence type="ECO:0000256" key="4">
    <source>
        <dbReference type="PROSITE-ProRule" id="PRU00175"/>
    </source>
</evidence>
<dbReference type="OrthoDB" id="1711136at2759"/>
<evidence type="ECO:0000256" key="1">
    <source>
        <dbReference type="ARBA" id="ARBA00022723"/>
    </source>
</evidence>
<proteinExistence type="predicted"/>
<dbReference type="KEGG" id="mnt:21387000"/>